<proteinExistence type="predicted"/>
<dbReference type="EMBL" id="AMQK01000008">
    <property type="protein sequence ID" value="EKS44628.1"/>
    <property type="molecule type" value="Genomic_DNA"/>
</dbReference>
<comment type="caution">
    <text evidence="1">The sequence shown here is derived from an EMBL/GenBank/DDBJ whole genome shotgun (WGS) entry which is preliminary data.</text>
</comment>
<sequence>MFNLKNHIIFINTKHIAKTAINTKENNLHTEYLYFRYTFFKEKKAKFQHCVCAYLSKLIQLRIQDNAQSITELPNIISEQDLMYSATYNLSYQVALAKHINKILKIPFEKILFTVVSLLS</sequence>
<evidence type="ECO:0000313" key="1">
    <source>
        <dbReference type="EMBL" id="EKS44628.1"/>
    </source>
</evidence>
<name>A0ABN0IGB0_BARBA</name>
<protein>
    <submittedName>
        <fullName evidence="1">Uncharacterized protein</fullName>
    </submittedName>
</protein>
<keyword evidence="2" id="KW-1185">Reference proteome</keyword>
<accession>A0ABN0IGB0</accession>
<organism evidence="1 2">
    <name type="scientific">Bartonella bacilliformis INS</name>
    <dbReference type="NCBI Taxonomy" id="1206782"/>
    <lineage>
        <taxon>Bacteria</taxon>
        <taxon>Pseudomonadati</taxon>
        <taxon>Pseudomonadota</taxon>
        <taxon>Alphaproteobacteria</taxon>
        <taxon>Hyphomicrobiales</taxon>
        <taxon>Bartonellaceae</taxon>
        <taxon>Bartonella</taxon>
    </lineage>
</organism>
<dbReference type="Proteomes" id="UP000009359">
    <property type="component" value="Unassembled WGS sequence"/>
</dbReference>
<gene>
    <name evidence="1" type="ORF">BbINS_03417</name>
</gene>
<evidence type="ECO:0000313" key="2">
    <source>
        <dbReference type="Proteomes" id="UP000009359"/>
    </source>
</evidence>
<reference evidence="1 2" key="1">
    <citation type="journal article" date="2013" name="Genome Announc.">
        <title>Whole Genome Sequencing and Comparative Analysis of Bartonella bacilliformis Strain INS, the Causative Agent of Carrion's Disease.</title>
        <authorList>
            <person name="Tarazona D."/>
            <person name="Padilla C."/>
            <person name="Caceres O."/>
            <person name="Montenegro J.D."/>
            <person name="Bailon H."/>
            <person name="Ventura G."/>
            <person name="Mendoza G."/>
            <person name="Anaya E."/>
            <person name="Guio H."/>
        </authorList>
    </citation>
    <scope>NUCLEOTIDE SEQUENCE [LARGE SCALE GENOMIC DNA]</scope>
    <source>
        <strain evidence="1 2">INS</strain>
    </source>
</reference>